<feature type="region of interest" description="Disordered" evidence="10">
    <location>
        <begin position="1"/>
        <end position="163"/>
    </location>
</feature>
<dbReference type="WBParaSite" id="Hba_18124">
    <property type="protein sequence ID" value="Hba_18124"/>
    <property type="gene ID" value="Hba_18124"/>
</dbReference>
<dbReference type="AlphaFoldDB" id="A0A1I7XKU5"/>
<keyword evidence="3" id="KW-0813">Transport</keyword>
<dbReference type="GO" id="GO:0006635">
    <property type="term" value="P:fatty acid beta-oxidation"/>
    <property type="evidence" value="ECO:0007669"/>
    <property type="project" value="UniProtKB-UniPathway"/>
</dbReference>
<evidence type="ECO:0000256" key="7">
    <source>
        <dbReference type="ARBA" id="ARBA00023315"/>
    </source>
</evidence>
<dbReference type="Pfam" id="PF00755">
    <property type="entry name" value="Carn_acyltransf"/>
    <property type="match status" value="3"/>
</dbReference>
<feature type="compositionally biased region" description="Basic residues" evidence="10">
    <location>
        <begin position="114"/>
        <end position="126"/>
    </location>
</feature>
<protein>
    <submittedName>
        <fullName evidence="14">Carnitine O-palmitoyltransferase</fullName>
    </submittedName>
</protein>
<dbReference type="Gene3D" id="1.10.275.20">
    <property type="entry name" value="Choline/Carnitine o-acyltransferase"/>
    <property type="match status" value="1"/>
</dbReference>
<keyword evidence="11" id="KW-0812">Transmembrane</keyword>
<dbReference type="PANTHER" id="PTHR22589:SF104">
    <property type="entry name" value="CHOLINE_CARNITINE ACYLTRANSFERASE DOMAIN-CONTAINING PROTEIN"/>
    <property type="match status" value="1"/>
</dbReference>
<evidence type="ECO:0000256" key="11">
    <source>
        <dbReference type="SAM" id="Phobius"/>
    </source>
</evidence>
<keyword evidence="13" id="KW-1185">Reference proteome</keyword>
<dbReference type="Gene3D" id="3.30.559.70">
    <property type="entry name" value="Choline/Carnitine o-acyltransferase, domain 2"/>
    <property type="match status" value="2"/>
</dbReference>
<comment type="pathway">
    <text evidence="1">Lipid metabolism; fatty acid beta-oxidation.</text>
</comment>
<dbReference type="Proteomes" id="UP000095283">
    <property type="component" value="Unplaced"/>
</dbReference>
<comment type="catalytic activity">
    <reaction evidence="8">
        <text>4,8-dimethylnonanoyl-CoA + (R)-carnitine = O-4,8-dimethylnonanoyl-(R)-carnitine + CoA</text>
        <dbReference type="Rhea" id="RHEA:44860"/>
        <dbReference type="ChEBI" id="CHEBI:16347"/>
        <dbReference type="ChEBI" id="CHEBI:57287"/>
        <dbReference type="ChEBI" id="CHEBI:77061"/>
        <dbReference type="ChEBI" id="CHEBI:84654"/>
    </reaction>
</comment>
<reference evidence="14" key="1">
    <citation type="submission" date="2016-11" db="UniProtKB">
        <authorList>
            <consortium name="WormBaseParasite"/>
        </authorList>
    </citation>
    <scope>IDENTIFICATION</scope>
</reference>
<keyword evidence="6" id="KW-0443">Lipid metabolism</keyword>
<feature type="active site" description="Proton acceptor" evidence="9">
    <location>
        <position position="680"/>
    </location>
</feature>
<evidence type="ECO:0000256" key="9">
    <source>
        <dbReference type="PIRSR" id="PIRSR600542-1"/>
    </source>
</evidence>
<dbReference type="InterPro" id="IPR042572">
    <property type="entry name" value="Carn_acyl_trans_N"/>
</dbReference>
<keyword evidence="11" id="KW-0472">Membrane</keyword>
<feature type="transmembrane region" description="Helical" evidence="11">
    <location>
        <begin position="334"/>
        <end position="352"/>
    </location>
</feature>
<keyword evidence="11" id="KW-1133">Transmembrane helix</keyword>
<evidence type="ECO:0000256" key="6">
    <source>
        <dbReference type="ARBA" id="ARBA00023098"/>
    </source>
</evidence>
<dbReference type="SUPFAM" id="SSF52777">
    <property type="entry name" value="CoA-dependent acyltransferases"/>
    <property type="match status" value="2"/>
</dbReference>
<proteinExistence type="inferred from homology"/>
<keyword evidence="4" id="KW-0808">Transferase</keyword>
<evidence type="ECO:0000256" key="2">
    <source>
        <dbReference type="ARBA" id="ARBA00005232"/>
    </source>
</evidence>
<evidence type="ECO:0000256" key="8">
    <source>
        <dbReference type="ARBA" id="ARBA00048999"/>
    </source>
</evidence>
<keyword evidence="7" id="KW-0012">Acyltransferase</keyword>
<feature type="compositionally biased region" description="Basic and acidic residues" evidence="10">
    <location>
        <begin position="41"/>
        <end position="61"/>
    </location>
</feature>
<feature type="transmembrane region" description="Helical" evidence="11">
    <location>
        <begin position="359"/>
        <end position="391"/>
    </location>
</feature>
<evidence type="ECO:0000259" key="12">
    <source>
        <dbReference type="Pfam" id="PF00755"/>
    </source>
</evidence>
<dbReference type="PANTHER" id="PTHR22589">
    <property type="entry name" value="CARNITINE O-ACYLTRANSFERASE"/>
    <property type="match status" value="1"/>
</dbReference>
<feature type="domain" description="Choline/carnitine acyltransferase" evidence="12">
    <location>
        <begin position="674"/>
        <end position="901"/>
    </location>
</feature>
<evidence type="ECO:0000256" key="4">
    <source>
        <dbReference type="ARBA" id="ARBA00022679"/>
    </source>
</evidence>
<feature type="domain" description="Choline/carnitine acyltransferase" evidence="12">
    <location>
        <begin position="589"/>
        <end position="655"/>
    </location>
</feature>
<feature type="compositionally biased region" description="Basic and acidic residues" evidence="10">
    <location>
        <begin position="131"/>
        <end position="149"/>
    </location>
</feature>
<keyword evidence="5" id="KW-0276">Fatty acid metabolism</keyword>
<dbReference type="UniPathway" id="UPA00659"/>
<comment type="similarity">
    <text evidence="2">Belongs to the carnitine/choline acetyltransferase family.</text>
</comment>
<dbReference type="GO" id="GO:0005739">
    <property type="term" value="C:mitochondrion"/>
    <property type="evidence" value="ECO:0007669"/>
    <property type="project" value="TreeGrafter"/>
</dbReference>
<dbReference type="InterPro" id="IPR000542">
    <property type="entry name" value="Carn_acyl_trans"/>
</dbReference>
<name>A0A1I7XKU5_HETBA</name>
<feature type="domain" description="Choline/carnitine acyltransferase" evidence="12">
    <location>
        <begin position="403"/>
        <end position="586"/>
    </location>
</feature>
<feature type="compositionally biased region" description="Basic and acidic residues" evidence="10">
    <location>
        <begin position="15"/>
        <end position="27"/>
    </location>
</feature>
<dbReference type="InterPro" id="IPR042231">
    <property type="entry name" value="Cho/carn_acyl_trans_2"/>
</dbReference>
<feature type="compositionally biased region" description="Basic and acidic residues" evidence="10">
    <location>
        <begin position="85"/>
        <end position="96"/>
    </location>
</feature>
<evidence type="ECO:0000256" key="3">
    <source>
        <dbReference type="ARBA" id="ARBA00022448"/>
    </source>
</evidence>
<dbReference type="InterPro" id="IPR023213">
    <property type="entry name" value="CAT-like_dom_sf"/>
</dbReference>
<evidence type="ECO:0000256" key="5">
    <source>
        <dbReference type="ARBA" id="ARBA00022832"/>
    </source>
</evidence>
<dbReference type="InterPro" id="IPR039551">
    <property type="entry name" value="Cho/carn_acyl_trans"/>
</dbReference>
<evidence type="ECO:0000256" key="10">
    <source>
        <dbReference type="SAM" id="MobiDB-lite"/>
    </source>
</evidence>
<dbReference type="GO" id="GO:0004095">
    <property type="term" value="F:carnitine O-palmitoyltransferase activity"/>
    <property type="evidence" value="ECO:0007669"/>
    <property type="project" value="TreeGrafter"/>
</dbReference>
<evidence type="ECO:0000313" key="14">
    <source>
        <dbReference type="WBParaSite" id="Hba_18124"/>
    </source>
</evidence>
<sequence length="929" mass="107762">MSPVTAVISLTCKEPPPKEKETKEKKSPSRMIKDKHKRKRKESDTEREEEKEFESLEEEAKAVCLLRHPSQDESDAAPSGSETPQRTDGEDNDKWSVSDNQSVSGRMMSPGRGRGMKRKRIVHNRHSQMVVDRKYVRGKQKDRDDKKDEDSDGEEEEEEVARDTFISMKNKVHRMMEQEQSLENFSPLGFPPLEDIMVMPEAEIVEILERRLNELREIYQHSKADLLIMDKKRRRQIEKRILMSNGKVHVDGRNLLRRYSRRAYKAVLSIQDSLFPFHLHEFGYATAIWVAMDILGISIFAEEVATLENIVQLVFEWVNLIKSFTFPIINNRNFVIGAAILTKCVFTCYFNYILIRPSLLLHCFCVAFVATVSLLFVLLGIRLAITLMLYYHGWLFEIVGKPPSLVTKIFMYLETVRPLLDDDKFAEIEQQAAEFRNTIADQLQRKLWMKWIISRNYLSDWWKEVVYMRYRNSLINTNVGCADVIYQTTTSNQAARAAFVTLCRQQFCKDIFVKNTMKPISMGGIPLCATQYIDYHRTLRVPNEISDITIRLRDARHIAVYSKGCWYKVNIFHGKRILRAAELEHYLVVAGTNKDSLTLIENALEIVFLDDEERCYDETDSTKYDREYARTLTGDGYKLWCDKPSVYIISKNGRVINALNIFQCYDNSKTQFQFTSNAEHSGVDAMIYVHVREYLKYHEAFGKPYSPDGHCLGEVEFIPKPERLTWELDQETLSAINDAYKVSKGVADNLENSHVVFTDYGKNFIKKANVSPDAYIQMALQMAYYKDQGKFELTYEPAVMRLFKDGRTETVRSCSSHSCEFVRAMLDKTRDDNIRFALLKTACEHHQNYYRNAMAGKGVDRHLFGMYIVAKYYQIASPFLDNVFSMNYALSTSQTPQHQMMEYSRALNKEKDLFWPAGAFSCPEGSNYG</sequence>
<dbReference type="Gene3D" id="3.30.559.10">
    <property type="entry name" value="Chloramphenicol acetyltransferase-like domain"/>
    <property type="match status" value="1"/>
</dbReference>
<evidence type="ECO:0000256" key="1">
    <source>
        <dbReference type="ARBA" id="ARBA00005005"/>
    </source>
</evidence>
<organism evidence="13 14">
    <name type="scientific">Heterorhabditis bacteriophora</name>
    <name type="common">Entomopathogenic nematode worm</name>
    <dbReference type="NCBI Taxonomy" id="37862"/>
    <lineage>
        <taxon>Eukaryota</taxon>
        <taxon>Metazoa</taxon>
        <taxon>Ecdysozoa</taxon>
        <taxon>Nematoda</taxon>
        <taxon>Chromadorea</taxon>
        <taxon>Rhabditida</taxon>
        <taxon>Rhabditina</taxon>
        <taxon>Rhabditomorpha</taxon>
        <taxon>Strongyloidea</taxon>
        <taxon>Heterorhabditidae</taxon>
        <taxon>Heterorhabditis</taxon>
    </lineage>
</organism>
<feature type="compositionally biased region" description="Acidic residues" evidence="10">
    <location>
        <begin position="150"/>
        <end position="160"/>
    </location>
</feature>
<dbReference type="GO" id="GO:0009437">
    <property type="term" value="P:carnitine metabolic process"/>
    <property type="evidence" value="ECO:0007669"/>
    <property type="project" value="TreeGrafter"/>
</dbReference>
<accession>A0A1I7XKU5</accession>
<evidence type="ECO:0000313" key="13">
    <source>
        <dbReference type="Proteomes" id="UP000095283"/>
    </source>
</evidence>